<dbReference type="SUPFAM" id="SSF56112">
    <property type="entry name" value="Protein kinase-like (PK-like)"/>
    <property type="match status" value="2"/>
</dbReference>
<dbReference type="SMART" id="SM00220">
    <property type="entry name" value="S_TKc"/>
    <property type="match status" value="1"/>
</dbReference>
<organism evidence="10 11">
    <name type="scientific">Micromonospora sonneratiae</name>
    <dbReference type="NCBI Taxonomy" id="1184706"/>
    <lineage>
        <taxon>Bacteria</taxon>
        <taxon>Bacillati</taxon>
        <taxon>Actinomycetota</taxon>
        <taxon>Actinomycetes</taxon>
        <taxon>Micromonosporales</taxon>
        <taxon>Micromonosporaceae</taxon>
        <taxon>Micromonospora</taxon>
    </lineage>
</organism>
<keyword evidence="6" id="KW-0067">ATP-binding</keyword>
<feature type="domain" description="NERD" evidence="9">
    <location>
        <begin position="12"/>
        <end position="129"/>
    </location>
</feature>
<keyword evidence="4" id="KW-0547">Nucleotide-binding</keyword>
<keyword evidence="5 10" id="KW-0418">Kinase</keyword>
<dbReference type="Gene3D" id="1.10.150.20">
    <property type="entry name" value="5' to 3' exonuclease, C-terminal subdomain"/>
    <property type="match status" value="1"/>
</dbReference>
<evidence type="ECO:0000259" key="8">
    <source>
        <dbReference type="PROSITE" id="PS50011"/>
    </source>
</evidence>
<reference evidence="11" key="1">
    <citation type="journal article" date="2019" name="Int. J. Syst. Evol. Microbiol.">
        <title>The Global Catalogue of Microorganisms (GCM) 10K type strain sequencing project: providing services to taxonomists for standard genome sequencing and annotation.</title>
        <authorList>
            <consortium name="The Broad Institute Genomics Platform"/>
            <consortium name="The Broad Institute Genome Sequencing Center for Infectious Disease"/>
            <person name="Wu L."/>
            <person name="Ma J."/>
        </authorList>
    </citation>
    <scope>NUCLEOTIDE SEQUENCE [LARGE SCALE GENOMIC DNA]</scope>
    <source>
        <strain evidence="11">JCM 31037</strain>
    </source>
</reference>
<dbReference type="InterPro" id="IPR000719">
    <property type="entry name" value="Prot_kinase_dom"/>
</dbReference>
<evidence type="ECO:0000256" key="7">
    <source>
        <dbReference type="SAM" id="MobiDB-lite"/>
    </source>
</evidence>
<feature type="region of interest" description="Disordered" evidence="7">
    <location>
        <begin position="794"/>
        <end position="821"/>
    </location>
</feature>
<dbReference type="EC" id="2.7.11.1" evidence="1"/>
<dbReference type="PANTHER" id="PTHR43289:SF6">
    <property type="entry name" value="SERINE_THREONINE-PROTEIN KINASE NEKL-3"/>
    <property type="match status" value="1"/>
</dbReference>
<proteinExistence type="predicted"/>
<dbReference type="EMBL" id="JBHTMP010000007">
    <property type="protein sequence ID" value="MFD1320715.1"/>
    <property type="molecule type" value="Genomic_DNA"/>
</dbReference>
<dbReference type="InterPro" id="IPR049832">
    <property type="entry name" value="BREX_PglW"/>
</dbReference>
<dbReference type="RefSeq" id="WP_377567986.1">
    <property type="nucleotide sequence ID" value="NZ_JBHTMP010000007.1"/>
</dbReference>
<dbReference type="Pfam" id="PF08378">
    <property type="entry name" value="NERD"/>
    <property type="match status" value="1"/>
</dbReference>
<gene>
    <name evidence="10" type="primary">pglW</name>
    <name evidence="10" type="ORF">ACFQ4H_06380</name>
</gene>
<protein>
    <recommendedName>
        <fullName evidence="1">non-specific serine/threonine protein kinase</fullName>
        <ecNumber evidence="1">2.7.11.1</ecNumber>
    </recommendedName>
</protein>
<feature type="domain" description="Protein kinase" evidence="8">
    <location>
        <begin position="532"/>
        <end position="789"/>
    </location>
</feature>
<dbReference type="Proteomes" id="UP001597260">
    <property type="component" value="Unassembled WGS sequence"/>
</dbReference>
<name>A0ABW3YA28_9ACTN</name>
<keyword evidence="2" id="KW-0723">Serine/threonine-protein kinase</keyword>
<dbReference type="Gene3D" id="1.10.510.10">
    <property type="entry name" value="Transferase(Phosphotransferase) domain 1"/>
    <property type="match status" value="2"/>
</dbReference>
<dbReference type="Pfam" id="PF00069">
    <property type="entry name" value="Pkinase"/>
    <property type="match status" value="2"/>
</dbReference>
<evidence type="ECO:0000256" key="6">
    <source>
        <dbReference type="ARBA" id="ARBA00022840"/>
    </source>
</evidence>
<evidence type="ECO:0000313" key="11">
    <source>
        <dbReference type="Proteomes" id="UP001597260"/>
    </source>
</evidence>
<sequence length="1472" mass="162992">MQDGRWTTVTPSQFDHERTALEHIRRHLPDAEPYRAWSNFTFTADTGHVYEVDLLVATRSGLYLVEIKSLHGRLTNSGPNWIASNQESVRTFDNPLHLADLKAKRLRSLLDRQATRQRSQVKIPFIQGAVFLSVPNLQVQLDEHQLHWVYGPEPTPGQNARLLPGIWSGLLGALPRDERRQVSPELSKALPKLLKEVGIARSRRYEQVGSWKLDAKPFDVGPTWQDHLAHHAQFAHEHRRVRIYLLERNSAKVERASIQRAARREMVALHGISHPGIVQVDTMEPHEGGPALIFRHDRRAMRLDHFMAQYGERLDVGTRIGMVRQLVEAIGYAHGRRLYHRSLSARGILVTPGSQRRGEPEEAAWLRPQLQISDWQTAARGPDSVGGSADALRISPSSRFGPHLERSAEVYLAPELSTPSPDPVALDVFGLGTLAYLLLSGQPPAATRAELLARLAKEDGLRPSSIVDSVSEFMDELVQAATTPVPARRLSSVAELLEMLQLVEEEFTAPPAVVEEQIDVLEAKIGDVVADWQIRKKLGTGSTSRAFLAQNTRTGALEVLKVALSDEKASRLAHEAQVLRSLHKDSRVIRLAREEPIEVPPRTMIVLEHAGEVTLARKLREDGRLTIDELETYSDYLFGAIDHLQGEGIFHRDIKPDNIAIRIRPNRTRQLVLFDFSLAALPVDEIEAGTPRYLDPFLGTLARPTYDEHAERYAVAVTLHEMASGEVPVWGDDLTNPLHTEGPPVLAAEAFDPAIRSALVGFFHRALHREAAQRHGSLKEMRDAWQQVFRQSDRAAPVGSLHPDDEVETTAADRDEAAGRATRATVLEASGLTPRAVSAAHRLEATTVGDLLGLGSKQLFTLPGLGAKTRGELQQRLRDWRARLGEQESSPLTAQERTEAKAEISAELSRAEAEVGPRKDSAADLARVGLDAVTAFLVPPLHPTNRNQKQVEAVRLLLGLPDEAGHLSDLPPWPLQTQVAKKVEVTAGRVAQFLMAERKRWYGEPVLASVRAELITLLSESGRVMEMTELATALLMRRGSAKDAEPVRQAVALAAVRAAVEIDPLSPEPRFAVRRHGDPTPNSANRDRLLIALEVATDESPDTPSAPALLDLADALGKAADRLAGLEVLPSPATVLRELAAVVGDIDDGEFRLDDRRMVQLAAVASARAAASPRLEIYPRDLDPVRALRLTQAGLVPPSVSDRPAELRQDQVQERVRARFPELPPLPDHPRLDHLLAEAGFPLIFRGGSYHARPGIGSSTRMSSFHRRSTATGMTMWNAASPELAAAFRAEQQLAQTAKDGGFRALTIRTDRYEQAANELTNRLEARQYNLAGRFLAQMRALVEARPKPTWETVLAADAADPNSRDALKFAEFTARTWHQLRPELLALPDRRTPLLLFDAALLARYRAMELLEELADVARGGAGAVWLLCPMEDPGQLPRLDHLVVPVAEDEWIMLPDAWAANEHRRDDRAQ</sequence>
<keyword evidence="3" id="KW-0808">Transferase</keyword>
<feature type="domain" description="Protein kinase" evidence="8">
    <location>
        <begin position="160"/>
        <end position="508"/>
    </location>
</feature>
<evidence type="ECO:0000313" key="10">
    <source>
        <dbReference type="EMBL" id="MFD1320715.1"/>
    </source>
</evidence>
<dbReference type="PROSITE" id="PS50965">
    <property type="entry name" value="NERD"/>
    <property type="match status" value="1"/>
</dbReference>
<dbReference type="SUPFAM" id="SSF47789">
    <property type="entry name" value="C-terminal domain of RNA polymerase alpha subunit"/>
    <property type="match status" value="1"/>
</dbReference>
<dbReference type="InterPro" id="IPR011009">
    <property type="entry name" value="Kinase-like_dom_sf"/>
</dbReference>
<evidence type="ECO:0000256" key="5">
    <source>
        <dbReference type="ARBA" id="ARBA00022777"/>
    </source>
</evidence>
<evidence type="ECO:0000259" key="9">
    <source>
        <dbReference type="PROSITE" id="PS50965"/>
    </source>
</evidence>
<evidence type="ECO:0000256" key="4">
    <source>
        <dbReference type="ARBA" id="ARBA00022741"/>
    </source>
</evidence>
<evidence type="ECO:0000256" key="3">
    <source>
        <dbReference type="ARBA" id="ARBA00022679"/>
    </source>
</evidence>
<evidence type="ECO:0000256" key="1">
    <source>
        <dbReference type="ARBA" id="ARBA00012513"/>
    </source>
</evidence>
<keyword evidence="11" id="KW-1185">Reference proteome</keyword>
<evidence type="ECO:0000256" key="2">
    <source>
        <dbReference type="ARBA" id="ARBA00022527"/>
    </source>
</evidence>
<comment type="caution">
    <text evidence="10">The sequence shown here is derived from an EMBL/GenBank/DDBJ whole genome shotgun (WGS) entry which is preliminary data.</text>
</comment>
<dbReference type="NCBIfam" id="NF033442">
    <property type="entry name" value="BREX_PglW"/>
    <property type="match status" value="1"/>
</dbReference>
<dbReference type="InterPro" id="IPR011528">
    <property type="entry name" value="NERD"/>
</dbReference>
<dbReference type="GO" id="GO:0016301">
    <property type="term" value="F:kinase activity"/>
    <property type="evidence" value="ECO:0007669"/>
    <property type="project" value="UniProtKB-KW"/>
</dbReference>
<dbReference type="PROSITE" id="PS50011">
    <property type="entry name" value="PROTEIN_KINASE_DOM"/>
    <property type="match status" value="2"/>
</dbReference>
<accession>A0ABW3YA28</accession>
<dbReference type="PANTHER" id="PTHR43289">
    <property type="entry name" value="MITOGEN-ACTIVATED PROTEIN KINASE KINASE KINASE 20-RELATED"/>
    <property type="match status" value="1"/>
</dbReference>